<keyword evidence="3" id="KW-0479">Metal-binding</keyword>
<evidence type="ECO:0000256" key="3">
    <source>
        <dbReference type="ARBA" id="ARBA00022723"/>
    </source>
</evidence>
<dbReference type="SUPFAM" id="SSF47923">
    <property type="entry name" value="Ypt/Rab-GAP domain of gyp1p"/>
    <property type="match status" value="2"/>
</dbReference>
<evidence type="ECO:0000256" key="8">
    <source>
        <dbReference type="SAM" id="MobiDB-lite"/>
    </source>
</evidence>
<sequence>MTMPASIPNSFYPVAPSNEGSDTESSHRTQGTQSRQGSRGTGKLTGACVHCKSLKVRCEFSPGDSACQRCQAGNYQCMARTRKKRKPAPTHEDLQERSLNQDLQIKSLLLEFDKIKTETKIREWMAKAHSDTSSEASDPNQWRVYEHAGIEHPRYMSHNVSAVDMAITTFFPQGGGLHALSPPNIVKHCGLYPPEIVELFRIFFDRINPFFSILDPDLHTPERLIWTSPFLFTVVCATASRYYTERPNLYHLAKDFARDAAGKALIDASKSVDVCQAYLLLAVYPVPKKRWTEDRSWLLMGVAIRMALELQLNQPPPPHLDDREALNRTRTWLNCFCVDGSHAIQFGKQPMLRLDDYTAKHSEDWYKTSSINIDFDIHLCGYVELIILMAEWRNEIAEEDLRLKRGESFDPVSICVKFDGRLSAGMNKWIRRYAQDSAATSICIYRGTTTQMIAAYLRLVVLSLAFQQQLKRGLNRDSYVVQKSIDAARSVIRIMIDKLYPTGTLRYAMEAHFLYVSFAAAFLLNFLRPKLLPLLDEGQYQGIVSLVGQLIDVLGSKEVALDGRHTPALYSRFLSSLLAKHRPKKSEATDTIMNDDLKIYPQYPADRQQTPPNQFSWPDTTEYRGDVSPPSQSDLPDGTVFQQSGEATMDFSLTYFMRSVSQDQPAVGFDPNTRPVVAPMPVQWETYAQELSNLYNENASAQTAYHSLFASGRTLSKLRDDALGDRLLSHLDKDFCRAGRSLAWKLFFLEAYGGPLPVVASGVSPVYMRDSLHASRKKFVDSLLKFMKAPDGSYEAGLQVPGLPVFQQSKSVGDLDLNNPLSLHNDNPWTEWFASVELRKTIRQDVERTFPEMDYFRDSDVQAQLTNILFLYASANPSIGYRQGMHELLAPLYHAVEFDSGPFQGQTQPFDDAELLGDICDRSWVAADAWTLFISLMKGASRWYEWREAPPQAVVGQASPLSTHVNINIANGPAAPDYVAPIVKACNNLQSNLLRNVDPVLFKHMQSAGIEPQIYGIRWLRLLFTREFPLRDSMLLWDGLFAVDPTLDLAQWICVAMLVRIRAHLLQSDYSGQLTVLLRYPALPSEAEASSDGMPHHTSLLLRQALAFQMSPTPTTGVSVVLENRNLLNIPLEVQESPSASDQVRRLGHTPREKSASTSDLSHGRGHLPRSPPPQFGFPEGIARGLLERGETLGINKSFMNAVSEFRRNIPDLAASLVRSPNATSPSTYPLTDERPHEDRPPWEPRTRFEMEREIAHFRANNKKLADSVSWIVDTLLQDESESTDPVRVKNIQSRKRDALESLAYVRDVLRTGPESVDDERLYSEEEYHRRSQSTSSASHNRGDSLGSTTPGEVRFNLPRPAAPAPVSIADSRSRLTSPHTTTFSSGSTAATPSQRKPVPRMSSSSTLSSSRSPPKNDLTTKAPWNHTKSSFADTPALPAAVLPRPPPPTSTSLLPPPSLDKLNSDQTPRARGRASHSDPLGVLK</sequence>
<evidence type="ECO:0000313" key="10">
    <source>
        <dbReference type="EMBL" id="KAF7440440.1"/>
    </source>
</evidence>
<comment type="subcellular location">
    <subcellularLocation>
        <location evidence="1">Nucleus</location>
    </subcellularLocation>
</comment>
<dbReference type="Pfam" id="PF00566">
    <property type="entry name" value="RabGAP-TBC"/>
    <property type="match status" value="2"/>
</dbReference>
<dbReference type="SUPFAM" id="SSF57701">
    <property type="entry name" value="Zn2/Cys6 DNA-binding domain"/>
    <property type="match status" value="1"/>
</dbReference>
<dbReference type="GO" id="GO:0005634">
    <property type="term" value="C:nucleus"/>
    <property type="evidence" value="ECO:0007669"/>
    <property type="project" value="UniProtKB-SubCell"/>
</dbReference>
<evidence type="ECO:0000256" key="7">
    <source>
        <dbReference type="ARBA" id="ARBA00023242"/>
    </source>
</evidence>
<dbReference type="InterPro" id="IPR036864">
    <property type="entry name" value="Zn2-C6_fun-type_DNA-bd_sf"/>
</dbReference>
<dbReference type="GO" id="GO:0008270">
    <property type="term" value="F:zinc ion binding"/>
    <property type="evidence" value="ECO:0007669"/>
    <property type="project" value="InterPro"/>
</dbReference>
<evidence type="ECO:0000256" key="5">
    <source>
        <dbReference type="ARBA" id="ARBA00023125"/>
    </source>
</evidence>
<dbReference type="CDD" id="cd00067">
    <property type="entry name" value="GAL4"/>
    <property type="match status" value="1"/>
</dbReference>
<feature type="compositionally biased region" description="Basic and acidic residues" evidence="8">
    <location>
        <begin position="1232"/>
        <end position="1245"/>
    </location>
</feature>
<keyword evidence="11" id="KW-1185">Reference proteome</keyword>
<dbReference type="Proteomes" id="UP000623687">
    <property type="component" value="Unassembled WGS sequence"/>
</dbReference>
<feature type="compositionally biased region" description="Polar residues" evidence="8">
    <location>
        <begin position="1333"/>
        <end position="1351"/>
    </location>
</feature>
<dbReference type="FunFam" id="1.10.472.80:FF:000038">
    <property type="entry name" value="TBC1 domain family member 5"/>
    <property type="match status" value="1"/>
</dbReference>
<dbReference type="SMART" id="SM00906">
    <property type="entry name" value="Fungal_trans"/>
    <property type="match status" value="1"/>
</dbReference>
<keyword evidence="6" id="KW-0804">Transcription</keyword>
<organism evidence="10 11">
    <name type="scientific">Pleurotus ostreatus</name>
    <name type="common">Oyster mushroom</name>
    <name type="synonym">White-rot fungus</name>
    <dbReference type="NCBI Taxonomy" id="5322"/>
    <lineage>
        <taxon>Eukaryota</taxon>
        <taxon>Fungi</taxon>
        <taxon>Dikarya</taxon>
        <taxon>Basidiomycota</taxon>
        <taxon>Agaricomycotina</taxon>
        <taxon>Agaricomycetes</taxon>
        <taxon>Agaricomycetidae</taxon>
        <taxon>Agaricales</taxon>
        <taxon>Pleurotineae</taxon>
        <taxon>Pleurotaceae</taxon>
        <taxon>Pleurotus</taxon>
    </lineage>
</organism>
<feature type="region of interest" description="Disordered" evidence="8">
    <location>
        <begin position="1"/>
        <end position="42"/>
    </location>
</feature>
<dbReference type="GeneID" id="59370626"/>
<feature type="domain" description="Rab-GAP TBC" evidence="9">
    <location>
        <begin position="822"/>
        <end position="1044"/>
    </location>
</feature>
<dbReference type="Gene3D" id="1.10.8.270">
    <property type="entry name" value="putative rabgap domain of human tbc1 domain family member 14 like domains"/>
    <property type="match status" value="1"/>
</dbReference>
<dbReference type="PROSITE" id="PS50086">
    <property type="entry name" value="TBC_RABGAP"/>
    <property type="match status" value="1"/>
</dbReference>
<feature type="compositionally biased region" description="Low complexity" evidence="8">
    <location>
        <begin position="1381"/>
        <end position="1394"/>
    </location>
</feature>
<reference evidence="10" key="1">
    <citation type="submission" date="2019-07" db="EMBL/GenBank/DDBJ databases">
        <authorList>
            <person name="Palmer J.M."/>
        </authorList>
    </citation>
    <scope>NUCLEOTIDE SEQUENCE</scope>
    <source>
        <strain evidence="10">PC9</strain>
    </source>
</reference>
<feature type="region of interest" description="Disordered" evidence="8">
    <location>
        <begin position="603"/>
        <end position="634"/>
    </location>
</feature>
<dbReference type="CDD" id="cd12148">
    <property type="entry name" value="fungal_TF_MHR"/>
    <property type="match status" value="1"/>
</dbReference>
<feature type="compositionally biased region" description="Pro residues" evidence="8">
    <location>
        <begin position="1444"/>
        <end position="1459"/>
    </location>
</feature>
<dbReference type="GO" id="GO:0000981">
    <property type="term" value="F:DNA-binding transcription factor activity, RNA polymerase II-specific"/>
    <property type="evidence" value="ECO:0007669"/>
    <property type="project" value="InterPro"/>
</dbReference>
<comment type="caution">
    <text evidence="10">The sequence shown here is derived from an EMBL/GenBank/DDBJ whole genome shotgun (WGS) entry which is preliminary data.</text>
</comment>
<dbReference type="Gene3D" id="4.10.240.10">
    <property type="entry name" value="Zn(2)-C6 fungal-type DNA-binding domain"/>
    <property type="match status" value="1"/>
</dbReference>
<dbReference type="VEuPathDB" id="FungiDB:PC9H_000785"/>
<dbReference type="GO" id="GO:0006351">
    <property type="term" value="P:DNA-templated transcription"/>
    <property type="evidence" value="ECO:0007669"/>
    <property type="project" value="InterPro"/>
</dbReference>
<dbReference type="EMBL" id="JACETU010000001">
    <property type="protein sequence ID" value="KAF7440440.1"/>
    <property type="molecule type" value="Genomic_DNA"/>
</dbReference>
<keyword evidence="4" id="KW-0805">Transcription regulation</keyword>
<evidence type="ECO:0000256" key="1">
    <source>
        <dbReference type="ARBA" id="ARBA00004123"/>
    </source>
</evidence>
<dbReference type="Pfam" id="PF04082">
    <property type="entry name" value="Fungal_trans"/>
    <property type="match status" value="1"/>
</dbReference>
<name>A0A8H7A1P9_PLEOS</name>
<keyword evidence="7" id="KW-0539">Nucleus</keyword>
<dbReference type="InterPro" id="IPR035969">
    <property type="entry name" value="Rab-GAP_TBC_sf"/>
</dbReference>
<feature type="region of interest" description="Disordered" evidence="8">
    <location>
        <begin position="1138"/>
        <end position="1180"/>
    </location>
</feature>
<dbReference type="Gene3D" id="1.10.472.80">
    <property type="entry name" value="Ypt/Rab-GAP domain of gyp1p, domain 3"/>
    <property type="match status" value="1"/>
</dbReference>
<dbReference type="PANTHER" id="PTHR31845">
    <property type="entry name" value="FINGER DOMAIN PROTEIN, PUTATIVE-RELATED"/>
    <property type="match status" value="1"/>
</dbReference>
<dbReference type="InterPro" id="IPR001138">
    <property type="entry name" value="Zn2Cys6_DnaBD"/>
</dbReference>
<dbReference type="PANTHER" id="PTHR31845:SF19">
    <property type="entry name" value="TRANSCRIPTION FACTOR DOMAIN-CONTAINING PROTEIN"/>
    <property type="match status" value="1"/>
</dbReference>
<dbReference type="RefSeq" id="XP_036636284.1">
    <property type="nucleotide sequence ID" value="XM_036770439.1"/>
</dbReference>
<keyword evidence="2" id="KW-0343">GTPase activation</keyword>
<feature type="region of interest" description="Disordered" evidence="8">
    <location>
        <begin position="1217"/>
        <end position="1245"/>
    </location>
</feature>
<dbReference type="SMART" id="SM00066">
    <property type="entry name" value="GAL4"/>
    <property type="match status" value="1"/>
</dbReference>
<feature type="compositionally biased region" description="Polar residues" evidence="8">
    <location>
        <begin position="1219"/>
        <end position="1230"/>
    </location>
</feature>
<evidence type="ECO:0000256" key="6">
    <source>
        <dbReference type="ARBA" id="ARBA00023163"/>
    </source>
</evidence>
<feature type="compositionally biased region" description="Low complexity" evidence="8">
    <location>
        <begin position="1403"/>
        <end position="1413"/>
    </location>
</feature>
<keyword evidence="5" id="KW-0238">DNA-binding</keyword>
<dbReference type="Pfam" id="PF00172">
    <property type="entry name" value="Zn_clus"/>
    <property type="match status" value="1"/>
</dbReference>
<dbReference type="GO" id="GO:0000976">
    <property type="term" value="F:transcription cis-regulatory region binding"/>
    <property type="evidence" value="ECO:0007669"/>
    <property type="project" value="TreeGrafter"/>
</dbReference>
<accession>A0A8H7A1P9</accession>
<dbReference type="SMART" id="SM00164">
    <property type="entry name" value="TBC"/>
    <property type="match status" value="1"/>
</dbReference>
<dbReference type="InterPro" id="IPR000195">
    <property type="entry name" value="Rab-GAP-TBC_dom"/>
</dbReference>
<evidence type="ECO:0000313" key="11">
    <source>
        <dbReference type="Proteomes" id="UP000623687"/>
    </source>
</evidence>
<protein>
    <recommendedName>
        <fullName evidence="9">Rab-GAP TBC domain-containing protein</fullName>
    </recommendedName>
</protein>
<feature type="region of interest" description="Disordered" evidence="8">
    <location>
        <begin position="1317"/>
        <end position="1485"/>
    </location>
</feature>
<dbReference type="GO" id="GO:0005737">
    <property type="term" value="C:cytoplasm"/>
    <property type="evidence" value="ECO:0007669"/>
    <property type="project" value="UniProtKB-ARBA"/>
</dbReference>
<dbReference type="GO" id="GO:0005096">
    <property type="term" value="F:GTPase activator activity"/>
    <property type="evidence" value="ECO:0007669"/>
    <property type="project" value="UniProtKB-KW"/>
</dbReference>
<dbReference type="PROSITE" id="PS00463">
    <property type="entry name" value="ZN2_CY6_FUNGAL_1"/>
    <property type="match status" value="1"/>
</dbReference>
<feature type="compositionally biased region" description="Polar residues" evidence="8">
    <location>
        <begin position="28"/>
        <end position="38"/>
    </location>
</feature>
<dbReference type="InterPro" id="IPR007219">
    <property type="entry name" value="XnlR_reg_dom"/>
</dbReference>
<dbReference type="FunFam" id="1.10.8.270:FF:000011">
    <property type="entry name" value="TBC1 domain family member 5"/>
    <property type="match status" value="1"/>
</dbReference>
<proteinExistence type="predicted"/>
<gene>
    <name evidence="10" type="ORF">PC9H_000785</name>
</gene>
<feature type="compositionally biased region" description="Basic and acidic residues" evidence="8">
    <location>
        <begin position="1319"/>
        <end position="1330"/>
    </location>
</feature>
<dbReference type="OrthoDB" id="3163292at2759"/>
<dbReference type="InterPro" id="IPR051089">
    <property type="entry name" value="prtT"/>
</dbReference>
<evidence type="ECO:0000256" key="4">
    <source>
        <dbReference type="ARBA" id="ARBA00023015"/>
    </source>
</evidence>
<evidence type="ECO:0000256" key="2">
    <source>
        <dbReference type="ARBA" id="ARBA00022468"/>
    </source>
</evidence>
<feature type="compositionally biased region" description="Polar residues" evidence="8">
    <location>
        <begin position="607"/>
        <end position="619"/>
    </location>
</feature>
<evidence type="ECO:0000259" key="9">
    <source>
        <dbReference type="PROSITE" id="PS50086"/>
    </source>
</evidence>